<accession>A0A0F8YDX5</accession>
<evidence type="ECO:0000313" key="1">
    <source>
        <dbReference type="EMBL" id="KKK79628.1"/>
    </source>
</evidence>
<dbReference type="AlphaFoldDB" id="A0A0F8YDX5"/>
<gene>
    <name evidence="1" type="ORF">LCGC14_2831600</name>
</gene>
<dbReference type="InterPro" id="IPR038418">
    <property type="entry name" value="6-PTP_synth/QueD_sf"/>
</dbReference>
<dbReference type="Gene3D" id="3.30.479.10">
    <property type="entry name" value="6-pyruvoyl tetrahydropterin synthase/QueD"/>
    <property type="match status" value="1"/>
</dbReference>
<organism evidence="1">
    <name type="scientific">marine sediment metagenome</name>
    <dbReference type="NCBI Taxonomy" id="412755"/>
    <lineage>
        <taxon>unclassified sequences</taxon>
        <taxon>metagenomes</taxon>
        <taxon>ecological metagenomes</taxon>
    </lineage>
</organism>
<comment type="caution">
    <text evidence="1">The sequence shown here is derived from an EMBL/GenBank/DDBJ whole genome shotgun (WGS) entry which is preliminary data.</text>
</comment>
<dbReference type="Pfam" id="PF01242">
    <property type="entry name" value="PTPS"/>
    <property type="match status" value="1"/>
</dbReference>
<proteinExistence type="predicted"/>
<dbReference type="SUPFAM" id="SSF55620">
    <property type="entry name" value="Tetrahydrobiopterin biosynthesis enzymes-like"/>
    <property type="match status" value="1"/>
</dbReference>
<dbReference type="InterPro" id="IPR007115">
    <property type="entry name" value="6-PTP_synth/QueD"/>
</dbReference>
<evidence type="ECO:0008006" key="2">
    <source>
        <dbReference type="Google" id="ProtNLM"/>
    </source>
</evidence>
<dbReference type="EMBL" id="LAZR01053942">
    <property type="protein sequence ID" value="KKK79628.1"/>
    <property type="molecule type" value="Genomic_DNA"/>
</dbReference>
<protein>
    <recommendedName>
        <fullName evidence="2">6-pyruvoyl tetrahydrobiopterin synthase</fullName>
    </recommendedName>
</protein>
<name>A0A0F8YDX5_9ZZZZ</name>
<reference evidence="1" key="1">
    <citation type="journal article" date="2015" name="Nature">
        <title>Complex archaea that bridge the gap between prokaryotes and eukaryotes.</title>
        <authorList>
            <person name="Spang A."/>
            <person name="Saw J.H."/>
            <person name="Jorgensen S.L."/>
            <person name="Zaremba-Niedzwiedzka K."/>
            <person name="Martijn J."/>
            <person name="Lind A.E."/>
            <person name="van Eijk R."/>
            <person name="Schleper C."/>
            <person name="Guy L."/>
            <person name="Ettema T.J."/>
        </authorList>
    </citation>
    <scope>NUCLEOTIDE SEQUENCE</scope>
</reference>
<sequence>MYVSTKRYGHDRGYSIAYRQWRADSHCKYIHGYSLAFELEFESETVDVRNWVVDFGSLRTFKDFLDEYFDHTLLVSQDDPDLDFFLDLDKRGFAQVREVEKTGCEGIADFLFWYINEVWLSENGYTNERVFCRKVRVFETPSNSAWVEFTREGWAEEVKRRENKE</sequence>